<evidence type="ECO:0000256" key="5">
    <source>
        <dbReference type="ARBA" id="ARBA00022695"/>
    </source>
</evidence>
<feature type="transmembrane region" description="Helical" evidence="9">
    <location>
        <begin position="2513"/>
        <end position="2534"/>
    </location>
</feature>
<dbReference type="InterPro" id="IPR001650">
    <property type="entry name" value="Helicase_C-like"/>
</dbReference>
<dbReference type="GO" id="GO:0003676">
    <property type="term" value="F:nucleic acid binding"/>
    <property type="evidence" value="ECO:0007669"/>
    <property type="project" value="InterPro"/>
</dbReference>
<feature type="domain" description="Helicase ATP-binding" evidence="10">
    <location>
        <begin position="4036"/>
        <end position="4196"/>
    </location>
</feature>
<proteinExistence type="predicted"/>
<dbReference type="SMART" id="SM00487">
    <property type="entry name" value="DEXDc"/>
    <property type="match status" value="2"/>
</dbReference>
<feature type="transmembrane region" description="Helical" evidence="9">
    <location>
        <begin position="2616"/>
        <end position="2636"/>
    </location>
</feature>
<evidence type="ECO:0000256" key="1">
    <source>
        <dbReference type="ARBA" id="ARBA00004328"/>
    </source>
</evidence>
<keyword evidence="7" id="KW-0067">ATP-binding</keyword>
<keyword evidence="9" id="KW-0812">Transmembrane</keyword>
<dbReference type="InterPro" id="IPR014001">
    <property type="entry name" value="Helicase_ATP-bd"/>
</dbReference>
<evidence type="ECO:0000313" key="11">
    <source>
        <dbReference type="EMBL" id="AQM49946.1"/>
    </source>
</evidence>
<feature type="transmembrane region" description="Helical" evidence="9">
    <location>
        <begin position="2642"/>
        <end position="2660"/>
    </location>
</feature>
<keyword evidence="6" id="KW-0547">Nucleotide-binding</keyword>
<dbReference type="SUPFAM" id="SSF56672">
    <property type="entry name" value="DNA/RNA polymerases"/>
    <property type="match status" value="1"/>
</dbReference>
<dbReference type="EMBL" id="KY357506">
    <property type="protein sequence ID" value="AQM49946.1"/>
    <property type="molecule type" value="Genomic_RNA"/>
</dbReference>
<evidence type="ECO:0000256" key="8">
    <source>
        <dbReference type="SAM" id="MobiDB-lite"/>
    </source>
</evidence>
<protein>
    <submittedName>
        <fullName evidence="11">Replicase</fullName>
    </submittedName>
</protein>
<keyword evidence="4" id="KW-0808">Transferase</keyword>
<evidence type="ECO:0000256" key="3">
    <source>
        <dbReference type="ARBA" id="ARBA00022484"/>
    </source>
</evidence>
<feature type="transmembrane region" description="Helical" evidence="9">
    <location>
        <begin position="2468"/>
        <end position="2493"/>
    </location>
</feature>
<feature type="compositionally biased region" description="Basic and acidic residues" evidence="8">
    <location>
        <begin position="1206"/>
        <end position="1223"/>
    </location>
</feature>
<dbReference type="Pfam" id="PF20614">
    <property type="entry name" value="Mycovirus_RNAse"/>
    <property type="match status" value="1"/>
</dbReference>
<feature type="transmembrane region" description="Helical" evidence="9">
    <location>
        <begin position="2099"/>
        <end position="2121"/>
    </location>
</feature>
<sequence>MVDWAATLWGPCTVYLALVRGQPCSKLTLWRILSLCMNYADTKSTKLPKGPCKSPPPQYHSSDSDMDTLLSHIILALTALLCGPAWYAWRRRHARNLVTKQRKLNTRELRRVGETGYCYKALFEEDSIKDYGRGVQRWLLEKIVAQNREKLRSPLISYRKVADGFWHVEPFGFVQIDEALEAIPREDYIGASSPESIGSTTIWDQKISVAGWSPVALRQKAWMDYPEWEEVRDMSEIATFTEAAGFWCYLNGTTLNVGDHAYKDAVAQGPVCSLEWMKEVMEERGLQKVRTGFVVFNELSQCWHTIGSPNGTYIYDQIIDIIDTGVGMGLNSLANPRLGALRSDVINEVASIKDVKLEAWLGDAKFESAARESIVKQMGRLDVQLCSHSMTSNEVQARFWREECRKLHGVCSLWMSDHLTATWFEACYNVSSEFREWVNYKIGLTELTVEAASRYTTAEHCSDSEEIEGDCWTKLFKDPLAVSSALGTKALSVAALIAASQGFPLNTTARFVATPSEPEAYLKVGSCWHVTEDAKGVSSADLLKRFSVYGDIKFGTRGKYKEGKLACKRCNFWVNPVGECSKGGQHVFNAAAAAEAERQRARLAAEREEYHTKQLEAGFQFDEMLGEYFDPASIAEWNSSNAQDNRDYEAEEREMEQTLKGERLSSLPFANQSFTYVVQQSNWGVRFEPAVDPLAAALSFKKAMVTPRGNKIRFILGACGSGKTIFAPSILAEGRSVVMMIPTIKAAQNAFGYYASLGKRVWMRAGLKTQSTGRFDMMDAEIVVMTTGASLSRMSTWVQVLRKKPLVVIDEAHVEVENVEKILEAIDSNGVGVEIALATATPSTDGIPWFNEKKHAQDWYFVGNPNVALSVKGNERDCKAWRLELDPLLKDGPTLIVGASLDKNVRRYLAAFDDKEYCVGLSREECWVSKGYGERERLGKAKNVDFEALERRVGNSVIYFSTPVVEVGVTLANLKNVISLNEYIVASDDACYHGNPFGRFKKASCGCVKGKDDTFMKILPANWASVVQRAGRVSRTSDGTVIVCGEPEGKRFFRYSPSARGLIEEEIRSLSPMLAQLDCDDGPIHPREEVPIATPSRALVHIPGLGRQTRGHVCKGFQWRVRFLNMKAALERKLDSDDVLVSVAWDEVPIDEEGRVEELEPIGREHGPKDLSPTDITPGFIDDETAEESKPLESTDSLTSIESEEENRGALSRDEDVILNPRRDGTGARVSQAMHKAYCSCDPIYHIFGRMCRSRHSWPGEWIATQMTKSVSAINKTLREMRKGNPLSMRQLKKGEGITNDKCQRSWYDPREKPALASIAATETLGDDWYQPRPRDDSESEVIVTRPVVRELKQAVKDMAQLCKKWATGNKSYFYSVFKSGSLRLDGVKGKGCDMPMAVFWNVALGLLQGETKVLERTMFPKFGSNHRPCGVRSWYEFPVDQELRLYAKAIVYLIERMDDDFLWDAGMIEEDGDDLPEYDPDAILSWFEICEEIFMQLFLENAPLESVIAREDQRRWQSFVGAQFHTRDRKSGRVALTTMVEVNIEKIKSMSGFCYLSFFKRTDRELAKLAVKLGIWPRAEAVIREMPETMLQVDSRKRFTHAVETPVVRLPRNAQRVGGSLKPQGTAVKTFKGTKMEWRAEWSHRLQSLGIPEHVWNKHGIWVQLDCCGQEITEQDLVLAENDEVYIVYNKKSKFNNLNWISKKHSISQPPLPFLQTRGYPLNATLPYHAHGAVICRPLDNKPLGLVSFPNQVLNFNESLYLTLAAKNRRAAHLSSKTQPKDIRCKYCRSWGWPSEDVGVCESCAGLKKFPMSIQRNERALAAYRLIQTQLNKIRTLDNYFLDGTVGFPSLPVVWIPEDMGKTCLWKAYPNTFAVQTHAREAPWDAPFRELEVILTGRVLLASTSRQIPLRSAVSLGATGWIGPQVVSHHGNDWFQQRVALERYGVAIKMFTNPADFVAYALSLAANCVKVPKMQIGYACVKCGSELAVPSVVPIAAFVPPCPCGNGRIEFTRGSSNSADAKNTMVSLVPLRKMREIEVATIEKVWGPFERLTNNKEMPDRTNPVAWDGLIDVSPVWWEENGVGGEGKTFDVGVSMKAAIRTLIISSSILITVIIMRVGFKRSVTFLLFGLALLISFCILVRRILQDFNPFPSKINDSELLSSSEQPEPVGNQVALIPVSQRFLISTYGTRGDHTPMMYYARLAASLGVPTHVWRIHSATHHELEDLKKGKFWGFLPDYVDLAFSRWRGYKYVFQPHVPITTSGESYSLSPSWRWIRSIKYGGNRTLLAQFVSALAYTFLPHWRIGCLPDSDLPRSADGQSLIEKRENTGEFEMGWCCGSASESVIPDWIKENYPRITSEDHQNEFPKYKRIACHGGAGTEDMKGMCGVARLREDVMDKELDRDYIAPSIPQSLHSNKSPLPFVGMLVNAGFTVNLPLRVRLLALVAYWCHHITSSTFTTLVNLLRAYLLITFAINHYGVLILLALSFPYLLMMAGTKPVRSKLWPLLDLLFKWPMLIIFPSMWTMILLAALVGEVIPKTLLEIQNWFKKRTSIVIERTQGMPLPFGHMTLKDNVTGRTFEGSFRRNDGFGEQFGWLQHTALSGRKRKIGPTDPVLATGLAGLGYVGASLSYAVAVATLSPLHFLTGTSLALIATGVLFEPLLTGGEDDQAVTRLEIPVPFMPDALEEAIKKVNAEHPEGFAYSPWFNCHTLVIRQLLDTSFFMTLPLIVIYILSLLVLIPGHWASIIARKTGLVICGVDVNELMARAQIRAAFAATTYGDEEEEEEAIGNDTTDTSDGTEGDTEECYALENDLEEVVEVMAKIALLSESGDDEEAEYNLSRAESRHASLIALHNWVAEAEWPPPAVKARIVELTPNPESPYKKGSSTATAIVSIQRALAHIAEVLGSKTGVGAALRTAKMFADVLSTRLAKLWNYECQLFGALLQLGEILVEVSYALFKILSEAVFMFLETILDPEDAKRLKAVWAFAGIGKTPLVSVRRRIENNTVWAKHGVRPDFIQAFTTLLEELNEKEKLRGLDPTPMVPQFRPVRIGKPVLTREQAELLGFAEHDYIKDEPLETRVGKFRDAGVPPSADTVYKTYDPSYLSSSGSRYSPQYEPITQEDRLLAQQIADEFVSRFPSTFTNMEVSTFGEVAAYYKTAYAAGSPWISIYRRRQEVADSGKLEALFDLALDKLEHGNYPTMFHKAFIKSAVVDIQKVINENKNVRTVVAEELLTYFMNQALELERNKRHDWLNTGVGIGMVMNQTMVQLFNNLNKTRAEGAILAGLDAHEYDSTTRPFTYEVLGRLAERGYENHPNGANLASVLKAKYDSLQHSFIFLETMPNYMSSLSLIIPDGNTREEVLRSTLGKTISAAELNHYAQEVRYGHESKFDLKHEIHELYKSKIIIAANEEELVYRGLGGREHTIYLSPLWAQFERQKVTSWDERKHIESGMTIEQMVARVHALFEHKDVAYNVVHKNRGGGTGENATSFDNTWGFKAAFVAAWCRYHDYKYSPKDFFDQGNQIYNTGDDTATALKAKKNEFDREKFIECMKYYGPEVDFDFFQDIREVEYLGKGVKRPSIRDRKELEGWQKITVRTQLQRAQRAQPPRIPEWIVYQRTRQSWIRQSSNRYYQNTAVGRRWLHANLQKQAGTAPIAVFNRQLWYGLANNYIEDSTRLAEFYGVKDFKAFIDKDQDDLPYIHFQYRKPEEINALSRRYQFHVWLTQSAKFPSYARSLKQALQVDTHDTKKEHEAFLVRIRMKGNSKRARLAIITDDFTDWFYSIPREFYKMSPNLLSTYPDEPWYTENKILEKFVYSCNPEAAATKEGLTTLLQRSPYGSVAAADGFYEELTSSPEFTEEILNPTKAKDINYFNSPARIWGNLVGMITFMYGLTWYFEKKISAVPVLGLMYSLFMFTLFDLPRFYSLANNIYWHAKGDSSPTISAMMPKDPYIWPKKLATTFLDIIYSFLNSTKHGYLLGLMPGAYDIATLLARGTESVSAWLTTNKKLSKLSGNQPYPNVFEPLVETKRGRFQNALDSGLPIVLTAETGLGKSSIFPYALFSRSVTHERLRKTVGSGGRIIISFPRIVLREKWNSDFDSSKYPVQRLKRDVKLDANTKIILGTDGHILRRLEAGAFTEKDVFLLDEFHELGAAKLALAGELIKLKYLTVLLSATPRSLPFEASFVDLGLPARFRRTIHVREDSPLNNYLWAREIYPEQAKSAIIKLTTLRELDEVADALSYLNIKCHKLSRATADDEIPEDALIISTDIISAGVSIPGRHMLISNGKHITNHQNNLTYEPTDANTEHQIASRVGRYSKGDIVVRPKCAGTGRVVEQYPDLGYLAYDIIAKHHKLPKLVVGPIRSGYFRVDGFNYIQVKKSVQPQLCNAWALLACLATLGISKNDLARNYSDCLKGRFAEELVPLKAILRKYPTTVPFHFAYPSFLNPGCVAYTFEGDRELIKAPIADMAGHLYVEAPILKAVGGTITTQTSDFVITEEKAANSLAQAVESYEKKSRENFNNALHATLEKLERHHVKPQILKKIRKTLEEEFYRRQCTVQNDLREGLDHVTGTPLPKHLLITTVAGTFELLHDTKKGAGRHTGCDFCEKTLTHIHTSAELTRSGAVLPPWCKEFPEQFVYRFLSSL</sequence>
<name>A0A1Q1N6J9_9VIRU</name>
<comment type="subcellular location">
    <subcellularLocation>
        <location evidence="2">Host cell</location>
    </subcellularLocation>
    <subcellularLocation>
        <location evidence="1">Virion</location>
    </subcellularLocation>
</comment>
<evidence type="ECO:0000256" key="7">
    <source>
        <dbReference type="ARBA" id="ARBA00022840"/>
    </source>
</evidence>
<reference evidence="11" key="1">
    <citation type="submission" date="2016-12" db="EMBL/GenBank/DDBJ databases">
        <title>Multiple viral infections in Agaricus bisporus - Characterisation of 18 unique RNA viruses and 8 ORFans identified by deep sequencing.</title>
        <authorList>
            <person name="Deakin G."/>
            <person name="Dobbs E."/>
            <person name="Jones I.M."/>
            <person name="Grogan H.M."/>
            <person name="Burton K.S."/>
        </authorList>
    </citation>
    <scope>NUCLEOTIDE SEQUENCE</scope>
    <source>
        <strain evidence="11">C19-C23-C1</strain>
    </source>
</reference>
<dbReference type="GO" id="GO:0003968">
    <property type="term" value="F:RNA-directed RNA polymerase activity"/>
    <property type="evidence" value="ECO:0007669"/>
    <property type="project" value="UniProtKB-KW"/>
</dbReference>
<feature type="region of interest" description="Disordered" evidence="8">
    <location>
        <begin position="1154"/>
        <end position="1223"/>
    </location>
</feature>
<dbReference type="InterPro" id="IPR011545">
    <property type="entry name" value="DEAD/DEAH_box_helicase_dom"/>
</dbReference>
<keyword evidence="9" id="KW-0472">Membrane</keyword>
<dbReference type="Gene3D" id="3.40.50.300">
    <property type="entry name" value="P-loop containing nucleotide triphosphate hydrolases"/>
    <property type="match status" value="3"/>
</dbReference>
<dbReference type="InterPro" id="IPR046747">
    <property type="entry name" value="Mycovirus_RNAse"/>
</dbReference>
<dbReference type="InterPro" id="IPR043502">
    <property type="entry name" value="DNA/RNA_pol_sf"/>
</dbReference>
<dbReference type="InterPro" id="IPR027417">
    <property type="entry name" value="P-loop_NTPase"/>
</dbReference>
<keyword evidence="5" id="KW-0548">Nucleotidyltransferase</keyword>
<accession>A0A1Q1N6J9</accession>
<keyword evidence="9" id="KW-1133">Transmembrane helix</keyword>
<evidence type="ECO:0000259" key="10">
    <source>
        <dbReference type="PROSITE" id="PS51192"/>
    </source>
</evidence>
<feature type="transmembrane region" description="Helical" evidence="9">
    <location>
        <begin position="2127"/>
        <end position="2146"/>
    </location>
</feature>
<evidence type="ECO:0000256" key="4">
    <source>
        <dbReference type="ARBA" id="ARBA00022679"/>
    </source>
</evidence>
<evidence type="ECO:0000256" key="9">
    <source>
        <dbReference type="SAM" id="Phobius"/>
    </source>
</evidence>
<dbReference type="PROSITE" id="PS51192">
    <property type="entry name" value="HELICASE_ATP_BIND_1"/>
    <property type="match status" value="2"/>
</dbReference>
<dbReference type="GO" id="GO:0043657">
    <property type="term" value="C:host cell"/>
    <property type="evidence" value="ECO:0007669"/>
    <property type="project" value="UniProtKB-SubCell"/>
</dbReference>
<feature type="compositionally biased region" description="Basic and acidic residues" evidence="8">
    <location>
        <begin position="1154"/>
        <end position="1169"/>
    </location>
</feature>
<evidence type="ECO:0000256" key="6">
    <source>
        <dbReference type="ARBA" id="ARBA00022741"/>
    </source>
</evidence>
<feature type="region of interest" description="Disordered" evidence="8">
    <location>
        <begin position="2782"/>
        <end position="2804"/>
    </location>
</feature>
<organism evidence="11">
    <name type="scientific">Agaricus bisporus virus 2</name>
    <dbReference type="NCBI Taxonomy" id="1945747"/>
    <lineage>
        <taxon>Viruses</taxon>
        <taxon>Riboviria</taxon>
        <taxon>Orthornavirae</taxon>
        <taxon>Pisuviricota</taxon>
        <taxon>Duplopiviricetes</taxon>
        <taxon>Durnavirales</taxon>
        <taxon>Hypoviridae</taxon>
        <taxon>Epsilonhypovirus</taxon>
        <taxon>Epsilonhypovirus agarici</taxon>
    </lineage>
</organism>
<feature type="domain" description="Helicase ATP-binding" evidence="10">
    <location>
        <begin position="704"/>
        <end position="860"/>
    </location>
</feature>
<dbReference type="SMART" id="SM00490">
    <property type="entry name" value="HELICc"/>
    <property type="match status" value="2"/>
</dbReference>
<dbReference type="Pfam" id="PF00270">
    <property type="entry name" value="DEAD"/>
    <property type="match status" value="2"/>
</dbReference>
<evidence type="ECO:0000256" key="2">
    <source>
        <dbReference type="ARBA" id="ARBA00004340"/>
    </source>
</evidence>
<feature type="transmembrane region" description="Helical" evidence="9">
    <location>
        <begin position="2723"/>
        <end position="2745"/>
    </location>
</feature>
<dbReference type="GO" id="GO:0005524">
    <property type="term" value="F:ATP binding"/>
    <property type="evidence" value="ECO:0007669"/>
    <property type="project" value="UniProtKB-KW"/>
</dbReference>
<keyword evidence="3" id="KW-0696">RNA-directed RNA polymerase</keyword>
<dbReference type="SUPFAM" id="SSF52540">
    <property type="entry name" value="P-loop containing nucleoside triphosphate hydrolases"/>
    <property type="match status" value="2"/>
</dbReference>